<dbReference type="InterPro" id="IPR053854">
    <property type="entry name" value="DUF7018"/>
</dbReference>
<protein>
    <recommendedName>
        <fullName evidence="1">DUF7018 domain-containing protein</fullName>
    </recommendedName>
</protein>
<sequence>MKAKKLVGLALPIMLLAGVGCNKDSVEEKKTDNLQVSEEKSQDVSKVKAEKEYKSKLNSLMKDITKESLELNEILNSTKPIEEKDTEFREKSHAIYETAEKLVALDPGDKYLDVQNTVKEVTYALREGVSSIRNGLTMRDGSVVQQGGESMDKASKLIFEVDKKLKETK</sequence>
<dbReference type="EMBL" id="MWPX01000091">
    <property type="protein sequence ID" value="OUM45832.1"/>
    <property type="molecule type" value="Genomic_DNA"/>
</dbReference>
<dbReference type="Proteomes" id="UP000195321">
    <property type="component" value="Unassembled WGS sequence"/>
</dbReference>
<name>A0A1Y3ME15_9BACI</name>
<comment type="caution">
    <text evidence="2">The sequence shown here is derived from an EMBL/GenBank/DDBJ whole genome shotgun (WGS) entry which is preliminary data.</text>
</comment>
<proteinExistence type="predicted"/>
<dbReference type="RefSeq" id="WP_016115797.1">
    <property type="nucleotide sequence ID" value="NZ_JARHXM010000148.1"/>
</dbReference>
<feature type="domain" description="DUF7018" evidence="1">
    <location>
        <begin position="50"/>
        <end position="157"/>
    </location>
</feature>
<evidence type="ECO:0000313" key="3">
    <source>
        <dbReference type="Proteomes" id="UP000195321"/>
    </source>
</evidence>
<reference evidence="2 3" key="1">
    <citation type="submission" date="2017-02" db="EMBL/GenBank/DDBJ databases">
        <title>Bacillus pseudomycoides isolate FSL K6-0042.</title>
        <authorList>
            <person name="Kovac J."/>
        </authorList>
    </citation>
    <scope>NUCLEOTIDE SEQUENCE [LARGE SCALE GENOMIC DNA]</scope>
    <source>
        <strain evidence="2 3">FSL K6-0042</strain>
    </source>
</reference>
<evidence type="ECO:0000313" key="2">
    <source>
        <dbReference type="EMBL" id="OUM45832.1"/>
    </source>
</evidence>
<gene>
    <name evidence="2" type="ORF">BW425_27260</name>
</gene>
<organism evidence="2 3">
    <name type="scientific">Bacillus pseudomycoides</name>
    <dbReference type="NCBI Taxonomy" id="64104"/>
    <lineage>
        <taxon>Bacteria</taxon>
        <taxon>Bacillati</taxon>
        <taxon>Bacillota</taxon>
        <taxon>Bacilli</taxon>
        <taxon>Bacillales</taxon>
        <taxon>Bacillaceae</taxon>
        <taxon>Bacillus</taxon>
        <taxon>Bacillus cereus group</taxon>
    </lineage>
</organism>
<accession>A0A1Y3ME15</accession>
<dbReference type="Pfam" id="PF22872">
    <property type="entry name" value="DUF7018"/>
    <property type="match status" value="1"/>
</dbReference>
<dbReference type="PROSITE" id="PS51257">
    <property type="entry name" value="PROKAR_LIPOPROTEIN"/>
    <property type="match status" value="1"/>
</dbReference>
<evidence type="ECO:0000259" key="1">
    <source>
        <dbReference type="Pfam" id="PF22872"/>
    </source>
</evidence>
<dbReference type="AlphaFoldDB" id="A0A1Y3ME15"/>